<dbReference type="Proteomes" id="UP000536262">
    <property type="component" value="Unassembled WGS sequence"/>
</dbReference>
<dbReference type="EMBL" id="JACHOU010000004">
    <property type="protein sequence ID" value="MBB6354570.1"/>
    <property type="molecule type" value="Genomic_DNA"/>
</dbReference>
<keyword evidence="8" id="KW-1185">Reference proteome</keyword>
<feature type="transmembrane region" description="Helical" evidence="6">
    <location>
        <begin position="242"/>
        <end position="262"/>
    </location>
</feature>
<feature type="transmembrane region" description="Helical" evidence="6">
    <location>
        <begin position="294"/>
        <end position="311"/>
    </location>
</feature>
<gene>
    <name evidence="7" type="ORF">GGR00_002354</name>
</gene>
<evidence type="ECO:0000256" key="5">
    <source>
        <dbReference type="ARBA" id="ARBA00023136"/>
    </source>
</evidence>
<evidence type="ECO:0000256" key="3">
    <source>
        <dbReference type="ARBA" id="ARBA00022692"/>
    </source>
</evidence>
<keyword evidence="3 6" id="KW-0812">Transmembrane</keyword>
<dbReference type="RefSeq" id="WP_055970677.1">
    <property type="nucleotide sequence ID" value="NZ_BAABEG010000001.1"/>
</dbReference>
<dbReference type="CDD" id="cd06579">
    <property type="entry name" value="TM_PBP1_transp_AraH_like"/>
    <property type="match status" value="1"/>
</dbReference>
<dbReference type="Pfam" id="PF02653">
    <property type="entry name" value="BPD_transp_2"/>
    <property type="match status" value="1"/>
</dbReference>
<dbReference type="GO" id="GO:0005886">
    <property type="term" value="C:plasma membrane"/>
    <property type="evidence" value="ECO:0007669"/>
    <property type="project" value="UniProtKB-SubCell"/>
</dbReference>
<feature type="transmembrane region" description="Helical" evidence="6">
    <location>
        <begin position="89"/>
        <end position="111"/>
    </location>
</feature>
<proteinExistence type="predicted"/>
<reference evidence="7 8" key="1">
    <citation type="submission" date="2020-08" db="EMBL/GenBank/DDBJ databases">
        <title>Genomic Encyclopedia of Type Strains, Phase IV (KMG-IV): sequencing the most valuable type-strain genomes for metagenomic binning, comparative biology and taxonomic classification.</title>
        <authorList>
            <person name="Goeker M."/>
        </authorList>
    </citation>
    <scope>NUCLEOTIDE SEQUENCE [LARGE SCALE GENOMIC DNA]</scope>
    <source>
        <strain evidence="7 8">DSM 7051</strain>
    </source>
</reference>
<comment type="caution">
    <text evidence="7">The sequence shown here is derived from an EMBL/GenBank/DDBJ whole genome shotgun (WGS) entry which is preliminary data.</text>
</comment>
<evidence type="ECO:0000256" key="1">
    <source>
        <dbReference type="ARBA" id="ARBA00004651"/>
    </source>
</evidence>
<feature type="transmembrane region" description="Helical" evidence="6">
    <location>
        <begin position="269"/>
        <end position="288"/>
    </location>
</feature>
<feature type="transmembrane region" description="Helical" evidence="6">
    <location>
        <begin position="66"/>
        <end position="83"/>
    </location>
</feature>
<comment type="subcellular location">
    <subcellularLocation>
        <location evidence="1">Cell membrane</location>
        <topology evidence="1">Multi-pass membrane protein</topology>
    </subcellularLocation>
</comment>
<accession>A0A7X0KL10</accession>
<keyword evidence="2" id="KW-1003">Cell membrane</keyword>
<keyword evidence="4 6" id="KW-1133">Transmembrane helix</keyword>
<name>A0A7X0KL10_9HYPH</name>
<feature type="transmembrane region" description="Helical" evidence="6">
    <location>
        <begin position="12"/>
        <end position="29"/>
    </location>
</feature>
<evidence type="ECO:0000256" key="6">
    <source>
        <dbReference type="SAM" id="Phobius"/>
    </source>
</evidence>
<keyword evidence="5 6" id="KW-0472">Membrane</keyword>
<feature type="transmembrane region" description="Helical" evidence="6">
    <location>
        <begin position="41"/>
        <end position="59"/>
    </location>
</feature>
<evidence type="ECO:0000256" key="4">
    <source>
        <dbReference type="ARBA" id="ARBA00022989"/>
    </source>
</evidence>
<evidence type="ECO:0000313" key="7">
    <source>
        <dbReference type="EMBL" id="MBB6354570.1"/>
    </source>
</evidence>
<feature type="transmembrane region" description="Helical" evidence="6">
    <location>
        <begin position="118"/>
        <end position="138"/>
    </location>
</feature>
<dbReference type="PANTHER" id="PTHR32196">
    <property type="entry name" value="ABC TRANSPORTER PERMEASE PROTEIN YPHD-RELATED-RELATED"/>
    <property type="match status" value="1"/>
</dbReference>
<feature type="transmembrane region" description="Helical" evidence="6">
    <location>
        <begin position="212"/>
        <end position="230"/>
    </location>
</feature>
<sequence>MPAMIMTSGARHAPVIAAALTLLAAWLFIPQLLDLQNVNQVLRQMAVPAIMALGVTFVVIAGRLDLSVGSVLSCSAIATITLLNEVGPVAAIAVALAIGVLVGCLNGFLVAYLRLNSLIATLGTLSIVQGMALIYTGGANVVMSDLEASTWFTSISRGYVLGIPSPVVLTLVLAVLCGVLLHASTFGRKVFAVGGNSIASAYSSIDVRRTLFATYVIADGFAAIAGVVYASRVMTARHDSGVGLELLVLSAVILGGTSLIGGSGSVLRSILGIVVIGAMQSALLLLGFPFYMQWIAVAVVLIAAAWMNVISRTGREVA</sequence>
<dbReference type="InterPro" id="IPR001851">
    <property type="entry name" value="ABC_transp_permease"/>
</dbReference>
<dbReference type="AlphaFoldDB" id="A0A7X0KL10"/>
<protein>
    <submittedName>
        <fullName evidence="7">Ribose/xylose/arabinose/galactoside ABC-type transport system permease subunit</fullName>
    </submittedName>
</protein>
<evidence type="ECO:0000256" key="2">
    <source>
        <dbReference type="ARBA" id="ARBA00022475"/>
    </source>
</evidence>
<feature type="transmembrane region" description="Helical" evidence="6">
    <location>
        <begin position="158"/>
        <end position="181"/>
    </location>
</feature>
<dbReference type="GO" id="GO:0022857">
    <property type="term" value="F:transmembrane transporter activity"/>
    <property type="evidence" value="ECO:0007669"/>
    <property type="project" value="InterPro"/>
</dbReference>
<organism evidence="7 8">
    <name type="scientific">Aminobacter aganoensis</name>
    <dbReference type="NCBI Taxonomy" id="83264"/>
    <lineage>
        <taxon>Bacteria</taxon>
        <taxon>Pseudomonadati</taxon>
        <taxon>Pseudomonadota</taxon>
        <taxon>Alphaproteobacteria</taxon>
        <taxon>Hyphomicrobiales</taxon>
        <taxon>Phyllobacteriaceae</taxon>
        <taxon>Aminobacter</taxon>
    </lineage>
</organism>
<evidence type="ECO:0000313" key="8">
    <source>
        <dbReference type="Proteomes" id="UP000536262"/>
    </source>
</evidence>